<evidence type="ECO:0000313" key="2">
    <source>
        <dbReference type="EMBL" id="OIW23237.1"/>
    </source>
</evidence>
<dbReference type="Proteomes" id="UP000182658">
    <property type="component" value="Unassembled WGS sequence"/>
</dbReference>
<name>A0A1J7I735_9PEZI</name>
<gene>
    <name evidence="2" type="ORF">CONLIGDRAFT_649771</name>
</gene>
<protein>
    <submittedName>
        <fullName evidence="2">Uncharacterized protein</fullName>
    </submittedName>
</protein>
<keyword evidence="3" id="KW-1185">Reference proteome</keyword>
<accession>A0A1J7I735</accession>
<dbReference type="AlphaFoldDB" id="A0A1J7I735"/>
<evidence type="ECO:0000256" key="1">
    <source>
        <dbReference type="SAM" id="MobiDB-lite"/>
    </source>
</evidence>
<evidence type="ECO:0000313" key="3">
    <source>
        <dbReference type="Proteomes" id="UP000182658"/>
    </source>
</evidence>
<sequence>MQTVAEQCASGVLLLIGAYLSLLSSAKRSHTGYNKAEFTEPAGRCQVPGAWNHCTLPKTAVVLEHPLSNADTSFFSDSVPSQSDEGRRRQNIYCLLNLFNDLVATKLHRIVHTWAKGNSNFDTAGPQGTDSNKDTPLQPLLPILSTWIPDSCTYTQPHPFSKVIRSHAQDDTLTSVRNLPGQALSTTPSLREACPVSRLQEAPPFHGNTTRGFQQGTSKVPETPILRNKNKCE</sequence>
<dbReference type="InParanoid" id="A0A1J7I735"/>
<reference evidence="2 3" key="1">
    <citation type="submission" date="2016-10" db="EMBL/GenBank/DDBJ databases">
        <title>Draft genome sequence of Coniochaeta ligniaria NRRL30616, a lignocellulolytic fungus for bioabatement of inhibitors in plant biomass hydrolysates.</title>
        <authorList>
            <consortium name="DOE Joint Genome Institute"/>
            <person name="Jimenez D.J."/>
            <person name="Hector R.E."/>
            <person name="Riley R."/>
            <person name="Sun H."/>
            <person name="Grigoriev I.V."/>
            <person name="Van Elsas J.D."/>
            <person name="Nichols N.N."/>
        </authorList>
    </citation>
    <scope>NUCLEOTIDE SEQUENCE [LARGE SCALE GENOMIC DNA]</scope>
    <source>
        <strain evidence="2 3">NRRL 30616</strain>
    </source>
</reference>
<proteinExistence type="predicted"/>
<organism evidence="2 3">
    <name type="scientific">Coniochaeta ligniaria NRRL 30616</name>
    <dbReference type="NCBI Taxonomy" id="1408157"/>
    <lineage>
        <taxon>Eukaryota</taxon>
        <taxon>Fungi</taxon>
        <taxon>Dikarya</taxon>
        <taxon>Ascomycota</taxon>
        <taxon>Pezizomycotina</taxon>
        <taxon>Sordariomycetes</taxon>
        <taxon>Sordariomycetidae</taxon>
        <taxon>Coniochaetales</taxon>
        <taxon>Coniochaetaceae</taxon>
        <taxon>Coniochaeta</taxon>
    </lineage>
</organism>
<feature type="compositionally biased region" description="Polar residues" evidence="1">
    <location>
        <begin position="207"/>
        <end position="220"/>
    </location>
</feature>
<dbReference type="EMBL" id="KV875107">
    <property type="protein sequence ID" value="OIW23237.1"/>
    <property type="molecule type" value="Genomic_DNA"/>
</dbReference>
<feature type="region of interest" description="Disordered" evidence="1">
    <location>
        <begin position="200"/>
        <end position="233"/>
    </location>
</feature>